<evidence type="ECO:0000256" key="4">
    <source>
        <dbReference type="ARBA" id="ARBA00023002"/>
    </source>
</evidence>
<dbReference type="Proteomes" id="UP000178817">
    <property type="component" value="Unassembled WGS sequence"/>
</dbReference>
<feature type="binding site" evidence="5">
    <location>
        <position position="69"/>
    </location>
    <ligand>
        <name>Mn(2+)</name>
        <dbReference type="ChEBI" id="CHEBI:29035"/>
    </ligand>
</feature>
<feature type="domain" description="Manganese/iron superoxide dismutase C-terminal" evidence="6">
    <location>
        <begin position="87"/>
        <end position="185"/>
    </location>
</feature>
<keyword evidence="3 5" id="KW-0479">Metal-binding</keyword>
<dbReference type="PANTHER" id="PTHR11404:SF6">
    <property type="entry name" value="SUPEROXIDE DISMUTASE [MN], MITOCHONDRIAL"/>
    <property type="match status" value="1"/>
</dbReference>
<dbReference type="SUPFAM" id="SSF46609">
    <property type="entry name" value="Fe,Mn superoxide dismutase (SOD), N-terminal domain"/>
    <property type="match status" value="1"/>
</dbReference>
<dbReference type="GO" id="GO:0004784">
    <property type="term" value="F:superoxide dismutase activity"/>
    <property type="evidence" value="ECO:0007669"/>
    <property type="project" value="UniProtKB-EC"/>
</dbReference>
<dbReference type="Gene3D" id="3.55.40.20">
    <property type="entry name" value="Iron/manganese superoxide dismutase, C-terminal domain"/>
    <property type="match status" value="1"/>
</dbReference>
<dbReference type="InterPro" id="IPR019832">
    <property type="entry name" value="Mn/Fe_SOD_C"/>
</dbReference>
<proteinExistence type="inferred from homology"/>
<evidence type="ECO:0000256" key="5">
    <source>
        <dbReference type="PIRSR" id="PIRSR000349-1"/>
    </source>
</evidence>
<dbReference type="InterPro" id="IPR036324">
    <property type="entry name" value="Mn/Fe_SOD_N_sf"/>
</dbReference>
<reference evidence="7 8" key="1">
    <citation type="journal article" date="2016" name="Nat. Commun.">
        <title>Thousands of microbial genomes shed light on interconnected biogeochemical processes in an aquifer system.</title>
        <authorList>
            <person name="Anantharaman K."/>
            <person name="Brown C.T."/>
            <person name="Hug L.A."/>
            <person name="Sharon I."/>
            <person name="Castelle C.J."/>
            <person name="Probst A.J."/>
            <person name="Thomas B.C."/>
            <person name="Singh A."/>
            <person name="Wilkins M.J."/>
            <person name="Karaoz U."/>
            <person name="Brodie E.L."/>
            <person name="Williams K.H."/>
            <person name="Hubbard S.S."/>
            <person name="Banfield J.F."/>
        </authorList>
    </citation>
    <scope>NUCLEOTIDE SEQUENCE [LARGE SCALE GENOMIC DNA]</scope>
</reference>
<accession>A0A1G2SDF5</accession>
<comment type="similarity">
    <text evidence="1">Belongs to the iron/manganese superoxide dismutase family.</text>
</comment>
<dbReference type="InterPro" id="IPR001189">
    <property type="entry name" value="Mn/Fe_SOD"/>
</dbReference>
<evidence type="ECO:0000256" key="3">
    <source>
        <dbReference type="ARBA" id="ARBA00022723"/>
    </source>
</evidence>
<name>A0A1G2SDF5_9BACT</name>
<gene>
    <name evidence="7" type="ORF">A3B07_00785</name>
</gene>
<sequence>MYEAKNYEQLLGIEGFSDSLLRNHFVLYEGYVSNVNKILEFLKTAETGTPPFSEIKRRFGWEWDGMRLHELYFGNMGKNGSELDKKSAFVKKITEDFGSFEVWEKDFKAIGMMRGIGWVALVRDNETNRLFNVWITEHDGGHLTGSTILLVMDVFEHAYVSDYGIKRLDYINVFWNAILWSAVVSRFSGK</sequence>
<dbReference type="SUPFAM" id="SSF54719">
    <property type="entry name" value="Fe,Mn superoxide dismutase (SOD), C-terminal domain"/>
    <property type="match status" value="1"/>
</dbReference>
<evidence type="ECO:0000313" key="8">
    <source>
        <dbReference type="Proteomes" id="UP000178817"/>
    </source>
</evidence>
<protein>
    <recommendedName>
        <fullName evidence="2">superoxide dismutase</fullName>
        <ecNumber evidence="2">1.15.1.1</ecNumber>
    </recommendedName>
</protein>
<dbReference type="InterPro" id="IPR036314">
    <property type="entry name" value="SOD_C_sf"/>
</dbReference>
<dbReference type="PANTHER" id="PTHR11404">
    <property type="entry name" value="SUPEROXIDE DISMUTASE 2"/>
    <property type="match status" value="1"/>
</dbReference>
<dbReference type="GO" id="GO:0046872">
    <property type="term" value="F:metal ion binding"/>
    <property type="evidence" value="ECO:0007669"/>
    <property type="project" value="UniProtKB-KW"/>
</dbReference>
<comment type="caution">
    <text evidence="7">The sequence shown here is derived from an EMBL/GenBank/DDBJ whole genome shotgun (WGS) entry which is preliminary data.</text>
</comment>
<dbReference type="AlphaFoldDB" id="A0A1G2SDF5"/>
<dbReference type="STRING" id="1802726.A3B07_00785"/>
<feature type="binding site" evidence="5">
    <location>
        <position position="24"/>
    </location>
    <ligand>
        <name>Mn(2+)</name>
        <dbReference type="ChEBI" id="CHEBI:29035"/>
    </ligand>
</feature>
<dbReference type="Pfam" id="PF02777">
    <property type="entry name" value="Sod_Fe_C"/>
    <property type="match status" value="1"/>
</dbReference>
<evidence type="ECO:0000259" key="6">
    <source>
        <dbReference type="Pfam" id="PF02777"/>
    </source>
</evidence>
<evidence type="ECO:0000313" key="7">
    <source>
        <dbReference type="EMBL" id="OHA83076.1"/>
    </source>
</evidence>
<dbReference type="PIRSF" id="PIRSF000349">
    <property type="entry name" value="SODismutase"/>
    <property type="match status" value="1"/>
</dbReference>
<evidence type="ECO:0000256" key="2">
    <source>
        <dbReference type="ARBA" id="ARBA00012682"/>
    </source>
</evidence>
<feature type="binding site" evidence="5">
    <location>
        <position position="153"/>
    </location>
    <ligand>
        <name>Mn(2+)</name>
        <dbReference type="ChEBI" id="CHEBI:29035"/>
    </ligand>
</feature>
<dbReference type="InterPro" id="IPR050265">
    <property type="entry name" value="Fe/Mn_Superoxide_Dismutase"/>
</dbReference>
<feature type="binding site" evidence="5">
    <location>
        <position position="157"/>
    </location>
    <ligand>
        <name>Mn(2+)</name>
        <dbReference type="ChEBI" id="CHEBI:29035"/>
    </ligand>
</feature>
<evidence type="ECO:0000256" key="1">
    <source>
        <dbReference type="ARBA" id="ARBA00008714"/>
    </source>
</evidence>
<dbReference type="EMBL" id="MHUV01000002">
    <property type="protein sequence ID" value="OHA83076.1"/>
    <property type="molecule type" value="Genomic_DNA"/>
</dbReference>
<keyword evidence="4" id="KW-0560">Oxidoreductase</keyword>
<organism evidence="7 8">
    <name type="scientific">Candidatus Yonathbacteria bacterium RIFCSPLOWO2_01_FULL_43_27</name>
    <dbReference type="NCBI Taxonomy" id="1802726"/>
    <lineage>
        <taxon>Bacteria</taxon>
        <taxon>Candidatus Yonathiibacteriota</taxon>
    </lineage>
</organism>
<dbReference type="EC" id="1.15.1.1" evidence="2"/>